<dbReference type="EMBL" id="JASCZI010000010">
    <property type="protein sequence ID" value="MED6106481.1"/>
    <property type="molecule type" value="Genomic_DNA"/>
</dbReference>
<dbReference type="Pfam" id="PF04548">
    <property type="entry name" value="AIG1"/>
    <property type="match status" value="1"/>
</dbReference>
<keyword evidence="2" id="KW-0342">GTP-binding</keyword>
<feature type="compositionally biased region" description="Polar residues" evidence="3">
    <location>
        <begin position="272"/>
        <end position="282"/>
    </location>
</feature>
<feature type="compositionally biased region" description="Polar residues" evidence="3">
    <location>
        <begin position="290"/>
        <end position="299"/>
    </location>
</feature>
<feature type="compositionally biased region" description="Acidic residues" evidence="3">
    <location>
        <begin position="69"/>
        <end position="87"/>
    </location>
</feature>
<evidence type="ECO:0000256" key="2">
    <source>
        <dbReference type="ARBA" id="ARBA00023134"/>
    </source>
</evidence>
<accession>A0ABU6Q4S7</accession>
<name>A0ABU6Q4S7_9FABA</name>
<evidence type="ECO:0000259" key="4">
    <source>
        <dbReference type="PROSITE" id="PS51720"/>
    </source>
</evidence>
<feature type="region of interest" description="Disordered" evidence="3">
    <location>
        <begin position="1"/>
        <end position="102"/>
    </location>
</feature>
<keyword evidence="1" id="KW-0547">Nucleotide-binding</keyword>
<reference evidence="5 6" key="1">
    <citation type="journal article" date="2023" name="Plants (Basel)">
        <title>Bridging the Gap: Combining Genomics and Transcriptomics Approaches to Understand Stylosanthes scabra, an Orphan Legume from the Brazilian Caatinga.</title>
        <authorList>
            <person name="Ferreira-Neto J.R.C."/>
            <person name="da Silva M.D."/>
            <person name="Binneck E."/>
            <person name="de Melo N.F."/>
            <person name="da Silva R.H."/>
            <person name="de Melo A.L.T.M."/>
            <person name="Pandolfi V."/>
            <person name="Bustamante F.O."/>
            <person name="Brasileiro-Vidal A.C."/>
            <person name="Benko-Iseppon A.M."/>
        </authorList>
    </citation>
    <scope>NUCLEOTIDE SEQUENCE [LARGE SCALE GENOMIC DNA]</scope>
    <source>
        <tissue evidence="5">Leaves</tissue>
    </source>
</reference>
<feature type="region of interest" description="Disordered" evidence="3">
    <location>
        <begin position="272"/>
        <end position="299"/>
    </location>
</feature>
<sequence>MSKVFVSSNALMPPLSGSVPIRAPLTNHDSDSDSSQMPNPETDEDEGMSPPFHAATLRVMPFANLSTYDDGDDEDQTDDDDDDDDDDGILRVARVPPPPQDSVFVSAPRIKVFDDVEVEEQHHDTLVSVKSLPVSHSLLSDEFFSNHVSSNNSVAETEDDIDSIGIGLDEELDLDCRVGYDDNNDDDDECSVSVDTDTDVMSQHSQDNLSNEQVGKVRVLVGKFEKGELYGINGNEGSPLEMIESDSTMLRKLEVDTAEAINMVNGNSVMVTGLPRSNSEDYGNSRMPKQDSSSIGDLQEQYSQPDTDFIMSGEPVSEVFADTVDDSATQRSVANGSQGLATGQEGEGKKLVSIPKSMINSNANLHDSSSGFESSDDCEGKQTHCVASGWLENDLPEANLDDNQDDLLCNHVETDLELGVEVKEEASVALNMITEESKRHGSASDGDMESSMTVSLEGLEQFKEQISALSYLLGSKGSLKNCQREEIVRSSHENMMLSRDDEQGHFVNVACGGEWNGKTYGDESSAILLKDPGSLNSLLFCRAQAGIEQNLSDKEKEKIQSIQNKCVKFLRIVQRVYLSVEDSFVSKVLCRLVEDIGRRSNQEFVIESAKLLAKKLEEDCRDDLDFCLNILVLGKSGVGKSATINSIFGDVKVVTNAFQPATTTVEEVSGTIDGIKIRMLDTPGLRSSMKEQAFNRKILSSIKRHMKKFPPDVILYIDRVDAQSRDLNDLPMLKSITSYLGPSIWQHAILTLTHAAASPLDGPSGSPLRYELYVAQKSYLIQQSIAQSVGDLCQLSPSFMCPVSLVENHPLVGEYVLPNGLRWRSQLLTLCASLKILSQVCPVTVPSTPFDRWKQFFFQDDTPQLSHIFSSLLQSHAHLKFKSSWS</sequence>
<evidence type="ECO:0000256" key="1">
    <source>
        <dbReference type="ARBA" id="ARBA00022741"/>
    </source>
</evidence>
<gene>
    <name evidence="5" type="ORF">PIB30_005114</name>
</gene>
<comment type="caution">
    <text evidence="5">The sequence shown here is derived from an EMBL/GenBank/DDBJ whole genome shotgun (WGS) entry which is preliminary data.</text>
</comment>
<keyword evidence="6" id="KW-1185">Reference proteome</keyword>
<evidence type="ECO:0000256" key="3">
    <source>
        <dbReference type="SAM" id="MobiDB-lite"/>
    </source>
</evidence>
<dbReference type="InterPro" id="IPR045058">
    <property type="entry name" value="GIMA/IAN/Toc"/>
</dbReference>
<feature type="domain" description="AIG1-type G" evidence="4">
    <location>
        <begin position="625"/>
        <end position="854"/>
    </location>
</feature>
<organism evidence="5 6">
    <name type="scientific">Stylosanthes scabra</name>
    <dbReference type="NCBI Taxonomy" id="79078"/>
    <lineage>
        <taxon>Eukaryota</taxon>
        <taxon>Viridiplantae</taxon>
        <taxon>Streptophyta</taxon>
        <taxon>Embryophyta</taxon>
        <taxon>Tracheophyta</taxon>
        <taxon>Spermatophyta</taxon>
        <taxon>Magnoliopsida</taxon>
        <taxon>eudicotyledons</taxon>
        <taxon>Gunneridae</taxon>
        <taxon>Pentapetalae</taxon>
        <taxon>rosids</taxon>
        <taxon>fabids</taxon>
        <taxon>Fabales</taxon>
        <taxon>Fabaceae</taxon>
        <taxon>Papilionoideae</taxon>
        <taxon>50 kb inversion clade</taxon>
        <taxon>dalbergioids sensu lato</taxon>
        <taxon>Dalbergieae</taxon>
        <taxon>Pterocarpus clade</taxon>
        <taxon>Stylosanthes</taxon>
    </lineage>
</organism>
<dbReference type="Gene3D" id="3.40.50.300">
    <property type="entry name" value="P-loop containing nucleotide triphosphate hydrolases"/>
    <property type="match status" value="1"/>
</dbReference>
<dbReference type="InterPro" id="IPR027417">
    <property type="entry name" value="P-loop_NTPase"/>
</dbReference>
<protein>
    <recommendedName>
        <fullName evidence="4">AIG1-type G domain-containing protein</fullName>
    </recommendedName>
</protein>
<evidence type="ECO:0000313" key="5">
    <source>
        <dbReference type="EMBL" id="MED6106481.1"/>
    </source>
</evidence>
<dbReference type="SUPFAM" id="SSF52540">
    <property type="entry name" value="P-loop containing nucleoside triphosphate hydrolases"/>
    <property type="match status" value="1"/>
</dbReference>
<dbReference type="InterPro" id="IPR006703">
    <property type="entry name" value="G_AIG1"/>
</dbReference>
<dbReference type="PROSITE" id="PS51720">
    <property type="entry name" value="G_AIG1"/>
    <property type="match status" value="1"/>
</dbReference>
<evidence type="ECO:0000313" key="6">
    <source>
        <dbReference type="Proteomes" id="UP001341840"/>
    </source>
</evidence>
<dbReference type="PANTHER" id="PTHR10903">
    <property type="entry name" value="GTPASE, IMAP FAMILY MEMBER-RELATED"/>
    <property type="match status" value="1"/>
</dbReference>
<feature type="compositionally biased region" description="Polar residues" evidence="3">
    <location>
        <begin position="1"/>
        <end position="10"/>
    </location>
</feature>
<proteinExistence type="predicted"/>
<dbReference type="PANTHER" id="PTHR10903:SF124">
    <property type="entry name" value="50S RIBOSOME-BINDING GTPASE"/>
    <property type="match status" value="1"/>
</dbReference>
<dbReference type="Proteomes" id="UP001341840">
    <property type="component" value="Unassembled WGS sequence"/>
</dbReference>